<keyword evidence="2" id="KW-0472">Membrane</keyword>
<sequence>VLTRLEEPAPKPTLWERLNDQVDPFRAAAAIFAVVIGVGVLFGLDEGSNLAETGHEPLGQVADNPLAGPAAPDNLPAKAAPLGQGQDTLADYGLPLNKSGEKPPRILMNPGAGLAARPANVDPSLYRAKSASNTVHTPK</sequence>
<feature type="transmembrane region" description="Helical" evidence="2">
    <location>
        <begin position="25"/>
        <end position="44"/>
    </location>
</feature>
<accession>A0A382EUM8</accession>
<name>A0A382EUM8_9ZZZZ</name>
<dbReference type="EMBL" id="UINC01046089">
    <property type="protein sequence ID" value="SVB53661.1"/>
    <property type="molecule type" value="Genomic_DNA"/>
</dbReference>
<gene>
    <name evidence="3" type="ORF">METZ01_LOCUS206515</name>
</gene>
<reference evidence="3" key="1">
    <citation type="submission" date="2018-05" db="EMBL/GenBank/DDBJ databases">
        <authorList>
            <person name="Lanie J.A."/>
            <person name="Ng W.-L."/>
            <person name="Kazmierczak K.M."/>
            <person name="Andrzejewski T.M."/>
            <person name="Davidsen T.M."/>
            <person name="Wayne K.J."/>
            <person name="Tettelin H."/>
            <person name="Glass J.I."/>
            <person name="Rusch D."/>
            <person name="Podicherti R."/>
            <person name="Tsui H.-C.T."/>
            <person name="Winkler M.E."/>
        </authorList>
    </citation>
    <scope>NUCLEOTIDE SEQUENCE</scope>
</reference>
<keyword evidence="2" id="KW-0812">Transmembrane</keyword>
<protein>
    <submittedName>
        <fullName evidence="3">Uncharacterized protein</fullName>
    </submittedName>
</protein>
<dbReference type="AlphaFoldDB" id="A0A382EUM8"/>
<proteinExistence type="predicted"/>
<feature type="non-terminal residue" evidence="3">
    <location>
        <position position="1"/>
    </location>
</feature>
<keyword evidence="2" id="KW-1133">Transmembrane helix</keyword>
<evidence type="ECO:0000256" key="2">
    <source>
        <dbReference type="SAM" id="Phobius"/>
    </source>
</evidence>
<organism evidence="3">
    <name type="scientific">marine metagenome</name>
    <dbReference type="NCBI Taxonomy" id="408172"/>
    <lineage>
        <taxon>unclassified sequences</taxon>
        <taxon>metagenomes</taxon>
        <taxon>ecological metagenomes</taxon>
    </lineage>
</organism>
<evidence type="ECO:0000313" key="3">
    <source>
        <dbReference type="EMBL" id="SVB53661.1"/>
    </source>
</evidence>
<feature type="region of interest" description="Disordered" evidence="1">
    <location>
        <begin position="49"/>
        <end position="114"/>
    </location>
</feature>
<evidence type="ECO:0000256" key="1">
    <source>
        <dbReference type="SAM" id="MobiDB-lite"/>
    </source>
</evidence>